<keyword evidence="2" id="KW-0808">Transferase</keyword>
<dbReference type="InterPro" id="IPR007235">
    <property type="entry name" value="Glyco_trans_28_C"/>
</dbReference>
<protein>
    <submittedName>
        <fullName evidence="2">UDP-N-acetylglucosamine transferase subunit</fullName>
    </submittedName>
</protein>
<dbReference type="EMBL" id="BDRX01000049">
    <property type="protein sequence ID" value="GBF94213.1"/>
    <property type="molecule type" value="Genomic_DNA"/>
</dbReference>
<reference evidence="2 3" key="1">
    <citation type="journal article" date="2018" name="Sci. Rep.">
        <title>Raphidocelis subcapitata (=Pseudokirchneriella subcapitata) provides an insight into genome evolution and environmental adaptations in the Sphaeropleales.</title>
        <authorList>
            <person name="Suzuki S."/>
            <person name="Yamaguchi H."/>
            <person name="Nakajima N."/>
            <person name="Kawachi M."/>
        </authorList>
    </citation>
    <scope>NUCLEOTIDE SEQUENCE [LARGE SCALE GENOMIC DNA]</scope>
    <source>
        <strain evidence="2 3">NIES-35</strain>
    </source>
</reference>
<dbReference type="Proteomes" id="UP000247498">
    <property type="component" value="Unassembled WGS sequence"/>
</dbReference>
<dbReference type="InterPro" id="IPR052474">
    <property type="entry name" value="UDP-GlcNAc_transferase"/>
</dbReference>
<accession>A0A2V0P8J8</accession>
<dbReference type="FunCoup" id="A0A2V0P8J8">
    <property type="interactions" value="1488"/>
</dbReference>
<evidence type="ECO:0000313" key="3">
    <source>
        <dbReference type="Proteomes" id="UP000247498"/>
    </source>
</evidence>
<feature type="domain" description="Glycosyl transferase family 28 C-terminal" evidence="1">
    <location>
        <begin position="7"/>
        <end position="163"/>
    </location>
</feature>
<keyword evidence="3" id="KW-1185">Reference proteome</keyword>
<evidence type="ECO:0000259" key="1">
    <source>
        <dbReference type="Pfam" id="PF04101"/>
    </source>
</evidence>
<dbReference type="PANTHER" id="PTHR47043:SF1">
    <property type="entry name" value="UDP-N-ACETYLGLUCOSAMINE TRANSFERASE SUBUNIT ALG13"/>
    <property type="match status" value="1"/>
</dbReference>
<dbReference type="GO" id="GO:0016758">
    <property type="term" value="F:hexosyltransferase activity"/>
    <property type="evidence" value="ECO:0007669"/>
    <property type="project" value="InterPro"/>
</dbReference>
<dbReference type="OrthoDB" id="20273at2759"/>
<sequence length="187" mass="19261">MPARKSVLVTVGTTKFEALIRAVDSRAFENALVAKGYSHLVIQKGAGEYAPRVLLPDGASAATLDSGLKVECFDFAPSLAAHVADAALVISHAGSGSIFESLTAGKALIVVPNPLLMDNHQAELGSHLRAMGVLECAAPDELTAAVLQLDTAKLKPYTRGDASGIVAAIDTLTGRVASGSGKAERAR</sequence>
<proteinExistence type="predicted"/>
<organism evidence="2 3">
    <name type="scientific">Raphidocelis subcapitata</name>
    <dbReference type="NCBI Taxonomy" id="307507"/>
    <lineage>
        <taxon>Eukaryota</taxon>
        <taxon>Viridiplantae</taxon>
        <taxon>Chlorophyta</taxon>
        <taxon>core chlorophytes</taxon>
        <taxon>Chlorophyceae</taxon>
        <taxon>CS clade</taxon>
        <taxon>Sphaeropleales</taxon>
        <taxon>Selenastraceae</taxon>
        <taxon>Raphidocelis</taxon>
    </lineage>
</organism>
<dbReference type="Pfam" id="PF04101">
    <property type="entry name" value="Glyco_tran_28_C"/>
    <property type="match status" value="1"/>
</dbReference>
<comment type="caution">
    <text evidence="2">The sequence shown here is derived from an EMBL/GenBank/DDBJ whole genome shotgun (WGS) entry which is preliminary data.</text>
</comment>
<dbReference type="PANTHER" id="PTHR47043">
    <property type="entry name" value="UDP-N-ACETYLGLUCOSAMINE TRANSFERASE SUBUNIT ALG13"/>
    <property type="match status" value="1"/>
</dbReference>
<dbReference type="AlphaFoldDB" id="A0A2V0P8J8"/>
<dbReference type="InParanoid" id="A0A2V0P8J8"/>
<dbReference type="GO" id="GO:0043541">
    <property type="term" value="C:UDP-N-acetylglucosamine transferase complex"/>
    <property type="evidence" value="ECO:0007669"/>
    <property type="project" value="TreeGrafter"/>
</dbReference>
<dbReference type="SUPFAM" id="SSF53756">
    <property type="entry name" value="UDP-Glycosyltransferase/glycogen phosphorylase"/>
    <property type="match status" value="1"/>
</dbReference>
<dbReference type="Gene3D" id="3.40.50.2000">
    <property type="entry name" value="Glycogen Phosphorylase B"/>
    <property type="match status" value="1"/>
</dbReference>
<dbReference type="STRING" id="307507.A0A2V0P8J8"/>
<dbReference type="GO" id="GO:0006488">
    <property type="term" value="P:dolichol-linked oligosaccharide biosynthetic process"/>
    <property type="evidence" value="ECO:0007669"/>
    <property type="project" value="TreeGrafter"/>
</dbReference>
<evidence type="ECO:0000313" key="2">
    <source>
        <dbReference type="EMBL" id="GBF94213.1"/>
    </source>
</evidence>
<name>A0A2V0P8J8_9CHLO</name>
<gene>
    <name evidence="2" type="ORF">Rsub_06483</name>
</gene>